<evidence type="ECO:0000313" key="2">
    <source>
        <dbReference type="Proteomes" id="UP000537825"/>
    </source>
</evidence>
<protein>
    <submittedName>
        <fullName evidence="1">Uncharacterized protein</fullName>
    </submittedName>
</protein>
<evidence type="ECO:0000313" key="1">
    <source>
        <dbReference type="EMBL" id="NBC40440.1"/>
    </source>
</evidence>
<comment type="caution">
    <text evidence="1">The sequence shown here is derived from an EMBL/GenBank/DDBJ whole genome shotgun (WGS) entry which is preliminary data.</text>
</comment>
<dbReference type="AlphaFoldDB" id="A0A7X5BQZ2"/>
<dbReference type="Proteomes" id="UP000537825">
    <property type="component" value="Unassembled WGS sequence"/>
</dbReference>
<organism evidence="1 2">
    <name type="scientific">Corallococcus exiguus</name>
    <dbReference type="NCBI Taxonomy" id="83462"/>
    <lineage>
        <taxon>Bacteria</taxon>
        <taxon>Pseudomonadati</taxon>
        <taxon>Myxococcota</taxon>
        <taxon>Myxococcia</taxon>
        <taxon>Myxococcales</taxon>
        <taxon>Cystobacterineae</taxon>
        <taxon>Myxococcaceae</taxon>
        <taxon>Corallococcus</taxon>
    </lineage>
</organism>
<dbReference type="EMBL" id="JAAAPK010000003">
    <property type="protein sequence ID" value="NBC40440.1"/>
    <property type="molecule type" value="Genomic_DNA"/>
</dbReference>
<reference evidence="1 2" key="1">
    <citation type="submission" date="2020-01" db="EMBL/GenBank/DDBJ databases">
        <title>The draft genome sequence of Corallococcus exiguus DSM 14696.</title>
        <authorList>
            <person name="Zhang X."/>
            <person name="Zhu H."/>
        </authorList>
    </citation>
    <scope>NUCLEOTIDE SEQUENCE [LARGE SCALE GENOMIC DNA]</scope>
    <source>
        <strain evidence="1 2">DSM 14696</strain>
    </source>
</reference>
<sequence length="81" mass="8532">MSRCRLPAVRCEHCGATRLVGAVTPAGLLAPHAPRIASKAVRAKHPGPWPTCRHGLAALADCADRPIPPECCPHLIPDTTP</sequence>
<proteinExistence type="predicted"/>
<keyword evidence="2" id="KW-1185">Reference proteome</keyword>
<dbReference type="RefSeq" id="WP_139923973.1">
    <property type="nucleotide sequence ID" value="NZ_CBCSLE010000319.1"/>
</dbReference>
<gene>
    <name evidence="1" type="ORF">GTZ93_11445</name>
</gene>
<name>A0A7X5BQZ2_9BACT</name>
<accession>A0A7X5BQZ2</accession>